<dbReference type="KEGG" id="paj:PAJ_0409"/>
<protein>
    <submittedName>
        <fullName evidence="3">Fimbrial protein</fullName>
    </submittedName>
</protein>
<accession>A0A0H3KTZ3</accession>
<dbReference type="eggNOG" id="COG3539">
    <property type="taxonomic scope" value="Bacteria"/>
</dbReference>
<dbReference type="GO" id="GO:0009289">
    <property type="term" value="C:pilus"/>
    <property type="evidence" value="ECO:0007669"/>
    <property type="project" value="InterPro"/>
</dbReference>
<dbReference type="OrthoDB" id="6522787at2"/>
<evidence type="ECO:0000313" key="4">
    <source>
        <dbReference type="Proteomes" id="UP000006690"/>
    </source>
</evidence>
<evidence type="ECO:0000256" key="1">
    <source>
        <dbReference type="SAM" id="SignalP"/>
    </source>
</evidence>
<dbReference type="RefSeq" id="WP_014593138.1">
    <property type="nucleotide sequence ID" value="NC_017531.2"/>
</dbReference>
<keyword evidence="1" id="KW-0732">Signal</keyword>
<dbReference type="Pfam" id="PF00419">
    <property type="entry name" value="Fimbrial"/>
    <property type="match status" value="1"/>
</dbReference>
<name>A0A0H3KTZ3_PANAA</name>
<dbReference type="HOGENOM" id="CLU_088965_3_1_6"/>
<organism evidence="3 4">
    <name type="scientific">Pantoea ananatis (strain AJ13355)</name>
    <dbReference type="NCBI Taxonomy" id="932677"/>
    <lineage>
        <taxon>Bacteria</taxon>
        <taxon>Pseudomonadati</taxon>
        <taxon>Pseudomonadota</taxon>
        <taxon>Gammaproteobacteria</taxon>
        <taxon>Enterobacterales</taxon>
        <taxon>Erwiniaceae</taxon>
        <taxon>Pantoea</taxon>
    </lineage>
</organism>
<dbReference type="Gene3D" id="2.60.40.1090">
    <property type="entry name" value="Fimbrial-type adhesion domain"/>
    <property type="match status" value="1"/>
</dbReference>
<dbReference type="EMBL" id="AP012032">
    <property type="protein sequence ID" value="BAK10489.1"/>
    <property type="molecule type" value="Genomic_DNA"/>
</dbReference>
<dbReference type="SUPFAM" id="SSF49401">
    <property type="entry name" value="Bacterial adhesins"/>
    <property type="match status" value="1"/>
</dbReference>
<evidence type="ECO:0000259" key="2">
    <source>
        <dbReference type="Pfam" id="PF00419"/>
    </source>
</evidence>
<proteinExistence type="predicted"/>
<dbReference type="PANTHER" id="PTHR33420">
    <property type="entry name" value="FIMBRIAL SUBUNIT ELFA-RELATED"/>
    <property type="match status" value="1"/>
</dbReference>
<dbReference type="InterPro" id="IPR000259">
    <property type="entry name" value="Adhesion_dom_fimbrial"/>
</dbReference>
<feature type="chain" id="PRO_5002614125" evidence="1">
    <location>
        <begin position="24"/>
        <end position="180"/>
    </location>
</feature>
<evidence type="ECO:0000313" key="3">
    <source>
        <dbReference type="EMBL" id="BAK10489.1"/>
    </source>
</evidence>
<sequence>MKLNKAVKSFGLCAMMVAFGATAADQGHGEINFKGSIVDAPCSITAESANQTVDLGEVTNAALKNGGKSTPKAFTVKLEQCDTATSESVTATFTGAASAGNKDLLGITGTASGASIAITNGAGQIIKLGEESPAQSIQDGTNSLAFSAYLQGDVAQDENSPVTIVPGDFTSVANFTLAYK</sequence>
<dbReference type="AlphaFoldDB" id="A0A0H3KTZ3"/>
<dbReference type="PANTHER" id="PTHR33420:SF26">
    <property type="entry name" value="FIMBRIAL SUBUNIT"/>
    <property type="match status" value="1"/>
</dbReference>
<dbReference type="PATRIC" id="fig|932677.3.peg.470"/>
<dbReference type="InterPro" id="IPR050263">
    <property type="entry name" value="Bact_Fimbrial_Adh_Pro"/>
</dbReference>
<reference evidence="4" key="1">
    <citation type="journal article" date="2012" name="Appl. Microbiol. Biotechnol.">
        <title>The complete genome sequence of Pantoea ananatis AJ13355, an organism with great biotechnological potential.</title>
        <authorList>
            <person name="Hara Y."/>
            <person name="Kadotani N."/>
            <person name="Izui H."/>
            <person name="Katashkina J.I."/>
            <person name="Kuvaeva T.M."/>
            <person name="Andreeva I.G."/>
            <person name="Golubeva L.I."/>
            <person name="Malko D.B."/>
            <person name="Makeev V.J."/>
            <person name="Mashko S.V."/>
            <person name="Kozlov Y.I."/>
        </authorList>
    </citation>
    <scope>NUCLEOTIDE SEQUENCE [LARGE SCALE GENOMIC DNA]</scope>
    <source>
        <strain evidence="4">AJ13355</strain>
    </source>
</reference>
<dbReference type="InterPro" id="IPR008966">
    <property type="entry name" value="Adhesion_dom_sf"/>
</dbReference>
<feature type="domain" description="Fimbrial-type adhesion" evidence="2">
    <location>
        <begin position="31"/>
        <end position="179"/>
    </location>
</feature>
<feature type="signal peptide" evidence="1">
    <location>
        <begin position="1"/>
        <end position="23"/>
    </location>
</feature>
<dbReference type="GO" id="GO:0043709">
    <property type="term" value="P:cell adhesion involved in single-species biofilm formation"/>
    <property type="evidence" value="ECO:0007669"/>
    <property type="project" value="TreeGrafter"/>
</dbReference>
<dbReference type="Proteomes" id="UP000006690">
    <property type="component" value="Chromosome"/>
</dbReference>
<gene>
    <name evidence="3" type="ordered locus">PAJ_0409</name>
</gene>
<dbReference type="InterPro" id="IPR036937">
    <property type="entry name" value="Adhesion_dom_fimbrial_sf"/>
</dbReference>